<feature type="chain" id="PRO_5002180401" evidence="2">
    <location>
        <begin position="18"/>
        <end position="478"/>
    </location>
</feature>
<evidence type="ECO:0000256" key="2">
    <source>
        <dbReference type="SAM" id="SignalP"/>
    </source>
</evidence>
<organism evidence="3 4">
    <name type="scientific">Pisolithus tinctorius Marx 270</name>
    <dbReference type="NCBI Taxonomy" id="870435"/>
    <lineage>
        <taxon>Eukaryota</taxon>
        <taxon>Fungi</taxon>
        <taxon>Dikarya</taxon>
        <taxon>Basidiomycota</taxon>
        <taxon>Agaricomycotina</taxon>
        <taxon>Agaricomycetes</taxon>
        <taxon>Agaricomycetidae</taxon>
        <taxon>Boletales</taxon>
        <taxon>Sclerodermatineae</taxon>
        <taxon>Pisolithaceae</taxon>
        <taxon>Pisolithus</taxon>
    </lineage>
</organism>
<dbReference type="HOGENOM" id="CLU_023002_0_0_1"/>
<feature type="compositionally biased region" description="Polar residues" evidence="1">
    <location>
        <begin position="47"/>
        <end position="78"/>
    </location>
</feature>
<evidence type="ECO:0000313" key="3">
    <source>
        <dbReference type="EMBL" id="KIO09370.1"/>
    </source>
</evidence>
<reference evidence="4" key="2">
    <citation type="submission" date="2015-01" db="EMBL/GenBank/DDBJ databases">
        <title>Evolutionary Origins and Diversification of the Mycorrhizal Mutualists.</title>
        <authorList>
            <consortium name="DOE Joint Genome Institute"/>
            <consortium name="Mycorrhizal Genomics Consortium"/>
            <person name="Kohler A."/>
            <person name="Kuo A."/>
            <person name="Nagy L.G."/>
            <person name="Floudas D."/>
            <person name="Copeland A."/>
            <person name="Barry K.W."/>
            <person name="Cichocki N."/>
            <person name="Veneault-Fourrey C."/>
            <person name="LaButti K."/>
            <person name="Lindquist E.A."/>
            <person name="Lipzen A."/>
            <person name="Lundell T."/>
            <person name="Morin E."/>
            <person name="Murat C."/>
            <person name="Riley R."/>
            <person name="Ohm R."/>
            <person name="Sun H."/>
            <person name="Tunlid A."/>
            <person name="Henrissat B."/>
            <person name="Grigoriev I.V."/>
            <person name="Hibbett D.S."/>
            <person name="Martin F."/>
        </authorList>
    </citation>
    <scope>NUCLEOTIDE SEQUENCE [LARGE SCALE GENOMIC DNA]</scope>
    <source>
        <strain evidence="4">Marx 270</strain>
    </source>
</reference>
<keyword evidence="4" id="KW-1185">Reference proteome</keyword>
<feature type="compositionally biased region" description="Basic residues" evidence="1">
    <location>
        <begin position="23"/>
        <end position="33"/>
    </location>
</feature>
<accession>A0A0C3P7J8</accession>
<feature type="compositionally biased region" description="Polar residues" evidence="1">
    <location>
        <begin position="355"/>
        <end position="367"/>
    </location>
</feature>
<dbReference type="AlphaFoldDB" id="A0A0C3P7J8"/>
<keyword evidence="2" id="KW-0732">Signal</keyword>
<dbReference type="InParanoid" id="A0A0C3P7J8"/>
<name>A0A0C3P7J8_PISTI</name>
<protein>
    <submittedName>
        <fullName evidence="3">Uncharacterized protein</fullName>
    </submittedName>
</protein>
<reference evidence="3 4" key="1">
    <citation type="submission" date="2014-04" db="EMBL/GenBank/DDBJ databases">
        <authorList>
            <consortium name="DOE Joint Genome Institute"/>
            <person name="Kuo A."/>
            <person name="Kohler A."/>
            <person name="Costa M.D."/>
            <person name="Nagy L.G."/>
            <person name="Floudas D."/>
            <person name="Copeland A."/>
            <person name="Barry K.W."/>
            <person name="Cichocki N."/>
            <person name="Veneault-Fourrey C."/>
            <person name="LaButti K."/>
            <person name="Lindquist E.A."/>
            <person name="Lipzen A."/>
            <person name="Lundell T."/>
            <person name="Morin E."/>
            <person name="Murat C."/>
            <person name="Sun H."/>
            <person name="Tunlid A."/>
            <person name="Henrissat B."/>
            <person name="Grigoriev I.V."/>
            <person name="Hibbett D.S."/>
            <person name="Martin F."/>
            <person name="Nordberg H.P."/>
            <person name="Cantor M.N."/>
            <person name="Hua S.X."/>
        </authorList>
    </citation>
    <scope>NUCLEOTIDE SEQUENCE [LARGE SCALE GENOMIC DNA]</scope>
    <source>
        <strain evidence="3 4">Marx 270</strain>
    </source>
</reference>
<evidence type="ECO:0000256" key="1">
    <source>
        <dbReference type="SAM" id="MobiDB-lite"/>
    </source>
</evidence>
<proteinExistence type="predicted"/>
<dbReference type="EMBL" id="KN831954">
    <property type="protein sequence ID" value="KIO09370.1"/>
    <property type="molecule type" value="Genomic_DNA"/>
</dbReference>
<gene>
    <name evidence="3" type="ORF">M404DRAFT_996191</name>
</gene>
<feature type="signal peptide" evidence="2">
    <location>
        <begin position="1"/>
        <end position="17"/>
    </location>
</feature>
<evidence type="ECO:0000313" key="4">
    <source>
        <dbReference type="Proteomes" id="UP000054217"/>
    </source>
</evidence>
<sequence>MPYQILQSLFLPSVVTAGAVSSRKNRERHRRMSSSRNSSGKQPIVMQATTNVGHSRTDSFSRSASYPGNSRLSTSAPRQRNPDLEPHNVLTIPIANLKRPCLHSFSVKTEPSIPAVGSDGRPHPEKSLHASTDNFGVPAAIVVSGLEHASLQAQKAILRTLAVGQLAFPTDGSPETDQTFDLPENFILIYVCRLDARERPPIYKSLLDKFAMSSPVSVGQHTRLAMRQFRLSSTQSSALPSPSTSGASAALFMSPSGPMLPPTALPGPPPISSSFLRRLKDLCANHTYVGPPLDTYLADLFTATRHFGSLDGTLLTVRARQDAEALIRASRVLGIDPTGAEFIMEAAHGAPPASETCSTRRSYPASQSSASVSSDALLDSVYVPQIRQPSPAPSVGQSPPGVLIQEDALELDVSEANIARMFPRVVSHRVKVRDSPFDEVLSSVVCGDMSQPAGAKDGDLVWKRDTVKDILVRILSEI</sequence>
<feature type="region of interest" description="Disordered" evidence="1">
    <location>
        <begin position="19"/>
        <end position="86"/>
    </location>
</feature>
<dbReference type="Proteomes" id="UP000054217">
    <property type="component" value="Unassembled WGS sequence"/>
</dbReference>
<feature type="region of interest" description="Disordered" evidence="1">
    <location>
        <begin position="351"/>
        <end position="371"/>
    </location>
</feature>
<dbReference type="OrthoDB" id="5582146at2759"/>